<accession>A0A7S9WRA7</accession>
<comment type="subcellular location">
    <subcellularLocation>
        <location evidence="1">Membrane</location>
        <topology evidence="1">Single-pass membrane protein</topology>
    </subcellularLocation>
</comment>
<sequence>MEFAYSIPMIVGAVVILFIILIPLLFRRVVATNEVHIVQTSKSTTSYGKDTANGNSYYEFPSWIPIIGVTKIVLPVSVFSIKIDGYEAYDVGRLPFMVDITAFFRIKDSNLAAQRVINLKDMELQLTDIIQGSIRSILASKQLEEILQQRSEFGLEFTTAVKEQLQNWGIEPVKNIELMDIRDSRDSKVIFNIMEKKKSEIEKESRMTVAENKKIAEIAEVNAKQETDVKKQEAEKAVGLKTVENEREVAISRQQACQQVADQEKVTKEKEMEVIRVTDVKQAEISKQVEIVKAEQEQRKIEIDAEARKNAKIKDAEAHKQNQILTAEGEKEKAFLEAAALLETKDKESQGIQKIGSAEAEALRLKELAPVNAQIELAREIGENEGYQTYLISIKQIEANRDVGLEQAKALSAADLKIIANEGSVSNGLSKISDVLSSKGGTNLASMLEGLNQSEIGKGLIDKFIKPNGGSDRDKPQK</sequence>
<reference evidence="4 5" key="1">
    <citation type="journal article" date="2018" name="Emerg. Microbes Infect.">
        <title>Genomic analysis of oral Campylobacter concisus strains identified a potential bacterial molecular marker associated with active Crohn's disease.</title>
        <authorList>
            <person name="Liu F."/>
            <person name="Ma R."/>
            <person name="Tay C.Y.A."/>
            <person name="Octavia S."/>
            <person name="Lan R."/>
            <person name="Chung H.K.L."/>
            <person name="Riordan S.M."/>
            <person name="Grimm M.C."/>
            <person name="Leong R.W."/>
            <person name="Tanaka M.M."/>
            <person name="Connor S."/>
            <person name="Zhang L."/>
        </authorList>
    </citation>
    <scope>NUCLEOTIDE SEQUENCE [LARGE SCALE GENOMIC DNA]</scope>
    <source>
        <strain evidence="4 5">P1CDO2</strain>
    </source>
</reference>
<dbReference type="AlphaFoldDB" id="A0A7S9WRA7"/>
<dbReference type="EMBL" id="CP060707">
    <property type="protein sequence ID" value="QPH90349.1"/>
    <property type="molecule type" value="Genomic_DNA"/>
</dbReference>
<dbReference type="InterPro" id="IPR001107">
    <property type="entry name" value="Band_7"/>
</dbReference>
<dbReference type="GO" id="GO:0016020">
    <property type="term" value="C:membrane"/>
    <property type="evidence" value="ECO:0007669"/>
    <property type="project" value="UniProtKB-SubCell"/>
</dbReference>
<evidence type="ECO:0000256" key="2">
    <source>
        <dbReference type="SAM" id="Phobius"/>
    </source>
</evidence>
<feature type="domain" description="Band 7" evidence="3">
    <location>
        <begin position="64"/>
        <end position="213"/>
    </location>
</feature>
<evidence type="ECO:0000259" key="3">
    <source>
        <dbReference type="Pfam" id="PF01145"/>
    </source>
</evidence>
<evidence type="ECO:0000313" key="5">
    <source>
        <dbReference type="Proteomes" id="UP000594508"/>
    </source>
</evidence>
<dbReference type="RefSeq" id="WP_103558707.1">
    <property type="nucleotide sequence ID" value="NZ_CABPUA010000006.1"/>
</dbReference>
<protein>
    <recommendedName>
        <fullName evidence="3">Band 7 domain-containing protein</fullName>
    </recommendedName>
</protein>
<keyword evidence="2" id="KW-0812">Transmembrane</keyword>
<dbReference type="InterPro" id="IPR036013">
    <property type="entry name" value="Band_7/SPFH_dom_sf"/>
</dbReference>
<gene>
    <name evidence="4" type="ORF">CVT00_02065</name>
</gene>
<evidence type="ECO:0000313" key="4">
    <source>
        <dbReference type="EMBL" id="QPH90349.1"/>
    </source>
</evidence>
<evidence type="ECO:0000256" key="1">
    <source>
        <dbReference type="ARBA" id="ARBA00004167"/>
    </source>
</evidence>
<keyword evidence="2" id="KW-1133">Transmembrane helix</keyword>
<proteinExistence type="predicted"/>
<dbReference type="Proteomes" id="UP000594508">
    <property type="component" value="Chromosome"/>
</dbReference>
<organism evidence="4 5">
    <name type="scientific">Campylobacter concisus</name>
    <dbReference type="NCBI Taxonomy" id="199"/>
    <lineage>
        <taxon>Bacteria</taxon>
        <taxon>Pseudomonadati</taxon>
        <taxon>Campylobacterota</taxon>
        <taxon>Epsilonproteobacteria</taxon>
        <taxon>Campylobacterales</taxon>
        <taxon>Campylobacteraceae</taxon>
        <taxon>Campylobacter</taxon>
    </lineage>
</organism>
<dbReference type="Gene3D" id="3.30.479.30">
    <property type="entry name" value="Band 7 domain"/>
    <property type="match status" value="1"/>
</dbReference>
<feature type="transmembrane region" description="Helical" evidence="2">
    <location>
        <begin position="6"/>
        <end position="26"/>
    </location>
</feature>
<dbReference type="Pfam" id="PF01145">
    <property type="entry name" value="Band_7"/>
    <property type="match status" value="1"/>
</dbReference>
<keyword evidence="2" id="KW-0472">Membrane</keyword>
<dbReference type="SUPFAM" id="SSF117892">
    <property type="entry name" value="Band 7/SPFH domain"/>
    <property type="match status" value="1"/>
</dbReference>
<name>A0A7S9WRA7_9BACT</name>